<organism evidence="1 2">
    <name type="scientific">Litomosoides sigmodontis</name>
    <name type="common">Filarial nematode worm</name>
    <dbReference type="NCBI Taxonomy" id="42156"/>
    <lineage>
        <taxon>Eukaryota</taxon>
        <taxon>Metazoa</taxon>
        <taxon>Ecdysozoa</taxon>
        <taxon>Nematoda</taxon>
        <taxon>Chromadorea</taxon>
        <taxon>Rhabditida</taxon>
        <taxon>Spirurina</taxon>
        <taxon>Spiruromorpha</taxon>
        <taxon>Filarioidea</taxon>
        <taxon>Onchocercidae</taxon>
        <taxon>Litomosoides</taxon>
    </lineage>
</organism>
<evidence type="ECO:0000313" key="1">
    <source>
        <dbReference type="EMBL" id="VDK79192.1"/>
    </source>
</evidence>
<gene>
    <name evidence="1" type="ORF">NLS_LOCUS4398</name>
</gene>
<accession>A0A3P6STK1</accession>
<evidence type="ECO:0000313" key="2">
    <source>
        <dbReference type="Proteomes" id="UP000277928"/>
    </source>
</evidence>
<dbReference type="EMBL" id="UYRX01000281">
    <property type="protein sequence ID" value="VDK79192.1"/>
    <property type="molecule type" value="Genomic_DNA"/>
</dbReference>
<dbReference type="STRING" id="42156.A0A3P6STK1"/>
<dbReference type="Proteomes" id="UP000277928">
    <property type="component" value="Unassembled WGS sequence"/>
</dbReference>
<proteinExistence type="predicted"/>
<protein>
    <submittedName>
        <fullName evidence="1">Uncharacterized protein</fullName>
    </submittedName>
</protein>
<dbReference type="AlphaFoldDB" id="A0A3P6STK1"/>
<keyword evidence="2" id="KW-1185">Reference proteome</keyword>
<name>A0A3P6STK1_LITSI</name>
<reference evidence="1 2" key="1">
    <citation type="submission" date="2018-08" db="EMBL/GenBank/DDBJ databases">
        <authorList>
            <person name="Laetsch R D."/>
            <person name="Stevens L."/>
            <person name="Kumar S."/>
            <person name="Blaxter L. M."/>
        </authorList>
    </citation>
    <scope>NUCLEOTIDE SEQUENCE [LARGE SCALE GENOMIC DNA]</scope>
</reference>
<sequence length="73" mass="8179">MINEVNNDCISLLSRYKHSLHLNVTTIQSSVKSIVISVTTVMVVHRCNSEAEFHGFLSNAGTKPVIVDFYAIW</sequence>